<protein>
    <recommendedName>
        <fullName evidence="1">UPF0229 protein A1Q5_08035</fullName>
    </recommendedName>
</protein>
<dbReference type="NCBIfam" id="NF003707">
    <property type="entry name" value="PRK05325.1-2"/>
    <property type="match status" value="1"/>
</dbReference>
<organism evidence="3 4">
    <name type="scientific">Aliivibrio logei 5S-186</name>
    <dbReference type="NCBI Taxonomy" id="626086"/>
    <lineage>
        <taxon>Bacteria</taxon>
        <taxon>Pseudomonadati</taxon>
        <taxon>Pseudomonadota</taxon>
        <taxon>Gammaproteobacteria</taxon>
        <taxon>Vibrionales</taxon>
        <taxon>Vibrionaceae</taxon>
        <taxon>Aliivibrio</taxon>
    </lineage>
</organism>
<dbReference type="Proteomes" id="UP000095059">
    <property type="component" value="Unassembled WGS sequence"/>
</dbReference>
<comment type="caution">
    <text evidence="3">The sequence shown here is derived from an EMBL/GenBank/DDBJ whole genome shotgun (WGS) entry which is preliminary data.</text>
</comment>
<reference evidence="3 4" key="1">
    <citation type="journal article" date="2012" name="Science">
        <title>Ecological populations of bacteria act as socially cohesive units of antibiotic production and resistance.</title>
        <authorList>
            <person name="Cordero O.X."/>
            <person name="Wildschutte H."/>
            <person name="Kirkup B."/>
            <person name="Proehl S."/>
            <person name="Ngo L."/>
            <person name="Hussain F."/>
            <person name="Le Roux F."/>
            <person name="Mincer T."/>
            <person name="Polz M.F."/>
        </authorList>
    </citation>
    <scope>NUCLEOTIDE SEQUENCE [LARGE SCALE GENOMIC DNA]</scope>
    <source>
        <strain evidence="3 4">5S-186</strain>
    </source>
</reference>
<evidence type="ECO:0000256" key="1">
    <source>
        <dbReference type="HAMAP-Rule" id="MF_01232"/>
    </source>
</evidence>
<feature type="region of interest" description="Disordered" evidence="2">
    <location>
        <begin position="34"/>
        <end position="111"/>
    </location>
</feature>
<evidence type="ECO:0000313" key="4">
    <source>
        <dbReference type="Proteomes" id="UP000095059"/>
    </source>
</evidence>
<dbReference type="PANTHER" id="PTHR30510:SF2">
    <property type="entry name" value="UPF0229 PROTEIN YEAH"/>
    <property type="match status" value="1"/>
</dbReference>
<dbReference type="PANTHER" id="PTHR30510">
    <property type="entry name" value="UPF0229 PROTEIN YEAH"/>
    <property type="match status" value="1"/>
</dbReference>
<dbReference type="EMBL" id="AJYJ02000084">
    <property type="protein sequence ID" value="OEF13567.1"/>
    <property type="molecule type" value="Genomic_DNA"/>
</dbReference>
<dbReference type="InterPro" id="IPR036465">
    <property type="entry name" value="vWFA_dom_sf"/>
</dbReference>
<evidence type="ECO:0000313" key="3">
    <source>
        <dbReference type="EMBL" id="OEF13567.1"/>
    </source>
</evidence>
<comment type="similarity">
    <text evidence="1">Belongs to the UPF0229 family.</text>
</comment>
<accession>A0ABX3AX80</accession>
<dbReference type="SUPFAM" id="SSF53300">
    <property type="entry name" value="vWA-like"/>
    <property type="match status" value="1"/>
</dbReference>
<keyword evidence="4" id="KW-1185">Reference proteome</keyword>
<sequence length="422" mass="48475">MAQFIDRRLNGKKKSTVNRQRFIRRHKDQIKRAVSDAVNQRSVTNTETGESISIPKGDISEPIFHQGQGGIRERVHPGNDQFIKGDKIERPQGGAGGGSGDGDASADGEGEDEFSFQISKDEYLDILFEQLELPNLEKNQVQKITEWETHRAGYQTAGVPSNIDIVRSLQQSLARRTAMTAGKRRLLKELEQELENIKNSEPAQPLSVRQMKDEIEALRTKIKHVPYIDSFDLRYKNYERTPIPSSQAVMFCLMDVSGSMDQATKDIAKRFYVLLYLFLTRTYENVDVVFIRHHTQAKEVDEHEFFYSQETGGTMVSSALKLMNDIVTKRYPANEWNIYAAQASDGDNWADDSPKCKELLTTSILPYCQYYSYIEITKRTHQTLWNEYEKLSQGCNNFAMKNIKTVDDIYPIFRELFHKQLA</sequence>
<evidence type="ECO:0000256" key="2">
    <source>
        <dbReference type="SAM" id="MobiDB-lite"/>
    </source>
</evidence>
<dbReference type="HAMAP" id="MF_01232">
    <property type="entry name" value="UPF0229"/>
    <property type="match status" value="1"/>
</dbReference>
<name>A0ABX3AX80_ALILO</name>
<feature type="compositionally biased region" description="Polar residues" evidence="2">
    <location>
        <begin position="37"/>
        <end position="51"/>
    </location>
</feature>
<dbReference type="Pfam" id="PF04285">
    <property type="entry name" value="DUF444"/>
    <property type="match status" value="1"/>
</dbReference>
<dbReference type="NCBIfam" id="NF003708">
    <property type="entry name" value="PRK05325.1-3"/>
    <property type="match status" value="1"/>
</dbReference>
<dbReference type="InterPro" id="IPR006698">
    <property type="entry name" value="UPF0229"/>
</dbReference>
<proteinExistence type="inferred from homology"/>
<feature type="compositionally biased region" description="Basic and acidic residues" evidence="2">
    <location>
        <begin position="71"/>
        <end position="90"/>
    </location>
</feature>
<gene>
    <name evidence="3" type="ORF">A1Q5_08035</name>
</gene>
<dbReference type="RefSeq" id="WP_017022120.1">
    <property type="nucleotide sequence ID" value="NZ_AJYJ02000084.1"/>
</dbReference>